<evidence type="ECO:0000313" key="3">
    <source>
        <dbReference type="Proteomes" id="UP000265703"/>
    </source>
</evidence>
<organism evidence="2 3">
    <name type="scientific">Glomus cerebriforme</name>
    <dbReference type="NCBI Taxonomy" id="658196"/>
    <lineage>
        <taxon>Eukaryota</taxon>
        <taxon>Fungi</taxon>
        <taxon>Fungi incertae sedis</taxon>
        <taxon>Mucoromycota</taxon>
        <taxon>Glomeromycotina</taxon>
        <taxon>Glomeromycetes</taxon>
        <taxon>Glomerales</taxon>
        <taxon>Glomeraceae</taxon>
        <taxon>Glomus</taxon>
    </lineage>
</organism>
<comment type="caution">
    <text evidence="2">The sequence shown here is derived from an EMBL/GenBank/DDBJ whole genome shotgun (WGS) entry which is preliminary data.</text>
</comment>
<sequence length="117" mass="13591">MIRQSFKYCGISNITDGTEDALIFDFNRLENKVSRKILGKEVENERNENDTENSDKNDSDYNKSKSEESDKSKIEDSDGDKLEDSNESKPEDSNESESEDSNESESEENYYKYQQIF</sequence>
<gene>
    <name evidence="2" type="ORF">C1645_811006</name>
</gene>
<name>A0A397TWY4_9GLOM</name>
<feature type="compositionally biased region" description="Acidic residues" evidence="1">
    <location>
        <begin position="93"/>
        <end position="108"/>
    </location>
</feature>
<dbReference type="EMBL" id="QKYT01000001">
    <property type="protein sequence ID" value="RIA99681.1"/>
    <property type="molecule type" value="Genomic_DNA"/>
</dbReference>
<evidence type="ECO:0000256" key="1">
    <source>
        <dbReference type="SAM" id="MobiDB-lite"/>
    </source>
</evidence>
<dbReference type="Proteomes" id="UP000265703">
    <property type="component" value="Unassembled WGS sequence"/>
</dbReference>
<protein>
    <submittedName>
        <fullName evidence="2">Uncharacterized protein</fullName>
    </submittedName>
</protein>
<dbReference type="OrthoDB" id="2440789at2759"/>
<keyword evidence="3" id="KW-1185">Reference proteome</keyword>
<proteinExistence type="predicted"/>
<accession>A0A397TWY4</accession>
<evidence type="ECO:0000313" key="2">
    <source>
        <dbReference type="EMBL" id="RIA99681.1"/>
    </source>
</evidence>
<feature type="region of interest" description="Disordered" evidence="1">
    <location>
        <begin position="35"/>
        <end position="117"/>
    </location>
</feature>
<reference evidence="2 3" key="1">
    <citation type="submission" date="2018-06" db="EMBL/GenBank/DDBJ databases">
        <title>Comparative genomics reveals the genomic features of Rhizophagus irregularis, R. cerebriforme, R. diaphanum and Gigaspora rosea, and their symbiotic lifestyle signature.</title>
        <authorList>
            <person name="Morin E."/>
            <person name="San Clemente H."/>
            <person name="Chen E.C.H."/>
            <person name="De La Providencia I."/>
            <person name="Hainaut M."/>
            <person name="Kuo A."/>
            <person name="Kohler A."/>
            <person name="Murat C."/>
            <person name="Tang N."/>
            <person name="Roy S."/>
            <person name="Loubradou J."/>
            <person name="Henrissat B."/>
            <person name="Grigoriev I.V."/>
            <person name="Corradi N."/>
            <person name="Roux C."/>
            <person name="Martin F.M."/>
        </authorList>
    </citation>
    <scope>NUCLEOTIDE SEQUENCE [LARGE SCALE GENOMIC DNA]</scope>
    <source>
        <strain evidence="2 3">DAOM 227022</strain>
    </source>
</reference>
<dbReference type="AlphaFoldDB" id="A0A397TWY4"/>
<feature type="compositionally biased region" description="Basic and acidic residues" evidence="1">
    <location>
        <begin position="35"/>
        <end position="92"/>
    </location>
</feature>